<feature type="compositionally biased region" description="Polar residues" evidence="2">
    <location>
        <begin position="31"/>
        <end position="52"/>
    </location>
</feature>
<dbReference type="InterPro" id="IPR023578">
    <property type="entry name" value="Ras_GEF_dom_sf"/>
</dbReference>
<evidence type="ECO:0000256" key="1">
    <source>
        <dbReference type="PROSITE-ProRule" id="PRU00135"/>
    </source>
</evidence>
<name>A0ABM2WPS2_MESAU</name>
<dbReference type="CDD" id="cd06224">
    <property type="entry name" value="REM"/>
    <property type="match status" value="1"/>
</dbReference>
<dbReference type="RefSeq" id="XP_040592734.1">
    <property type="nucleotide sequence ID" value="XM_040736800.1"/>
</dbReference>
<dbReference type="PANTHER" id="PTHR46793:SF3">
    <property type="entry name" value="RIKEN CDNA 4930596D02 GENE"/>
    <property type="match status" value="1"/>
</dbReference>
<gene>
    <name evidence="5" type="primary">LOC121136407</name>
</gene>
<keyword evidence="1" id="KW-0344">Guanine-nucleotide releasing factor</keyword>
<dbReference type="PROSITE" id="PS50212">
    <property type="entry name" value="RASGEF_NTER"/>
    <property type="match status" value="1"/>
</dbReference>
<dbReference type="Pfam" id="PF00618">
    <property type="entry name" value="RasGEF_N"/>
    <property type="match status" value="1"/>
</dbReference>
<dbReference type="PANTHER" id="PTHR46793">
    <property type="entry name" value="1700018F24RIK PROTEIN-RELATED-RELATED"/>
    <property type="match status" value="1"/>
</dbReference>
<dbReference type="Proteomes" id="UP000886700">
    <property type="component" value="Unplaced"/>
</dbReference>
<evidence type="ECO:0000259" key="3">
    <source>
        <dbReference type="PROSITE" id="PS50212"/>
    </source>
</evidence>
<reference evidence="5" key="1">
    <citation type="submission" date="2025-08" db="UniProtKB">
        <authorList>
            <consortium name="RefSeq"/>
        </authorList>
    </citation>
    <scope>IDENTIFICATION</scope>
    <source>
        <tissue evidence="5">Liver</tissue>
    </source>
</reference>
<evidence type="ECO:0000313" key="5">
    <source>
        <dbReference type="RefSeq" id="XP_040592734.1"/>
    </source>
</evidence>
<evidence type="ECO:0000313" key="4">
    <source>
        <dbReference type="Proteomes" id="UP000886700"/>
    </source>
</evidence>
<feature type="compositionally biased region" description="Polar residues" evidence="2">
    <location>
        <begin position="202"/>
        <end position="218"/>
    </location>
</feature>
<feature type="region of interest" description="Disordered" evidence="2">
    <location>
        <begin position="202"/>
        <end position="255"/>
    </location>
</feature>
<protein>
    <submittedName>
        <fullName evidence="5">Uncharacterized protein LOC121136407</fullName>
    </submittedName>
</protein>
<feature type="region of interest" description="Disordered" evidence="2">
    <location>
        <begin position="1"/>
        <end position="52"/>
    </location>
</feature>
<feature type="compositionally biased region" description="Low complexity" evidence="2">
    <location>
        <begin position="1"/>
        <end position="28"/>
    </location>
</feature>
<dbReference type="InterPro" id="IPR000651">
    <property type="entry name" value="Ras-like_Gua-exchang_fac_N"/>
</dbReference>
<dbReference type="SUPFAM" id="SSF48366">
    <property type="entry name" value="Ras GEF"/>
    <property type="match status" value="1"/>
</dbReference>
<dbReference type="GeneID" id="121136407"/>
<feature type="domain" description="N-terminal Ras-GEF" evidence="3">
    <location>
        <begin position="76"/>
        <end position="197"/>
    </location>
</feature>
<feature type="compositionally biased region" description="Polar residues" evidence="2">
    <location>
        <begin position="244"/>
        <end position="255"/>
    </location>
</feature>
<proteinExistence type="predicted"/>
<keyword evidence="4" id="KW-1185">Reference proteome</keyword>
<sequence>MQGHQGRQQSEGSQESQGSLGSQGSQENQGRHGTQGTQGNLGSQGSHRSQVCQGIQVQGDTDQVGVESAPEELNESPRMPHFGPLEQMSALLVMSLQGGDSFFVFVFYCIHQKFLTTQQVLDLLFRRYTSFQADSEEDERVKYTICSLLDYWIDKFPEEFCRIEHLPILKRVKDYLSVNMPSSDLLVRVQSLQENLLSQVASNSGASDEEASGSTATSPPRDAGLSNTPVCNLRPGQRRLRRSSAPSVLTSNGDGYSGARSSLCTGAGEHTTDTRFCDPCAAGATCGGSSGLIATH</sequence>
<organism evidence="4 5">
    <name type="scientific">Mesocricetus auratus</name>
    <name type="common">Golden hamster</name>
    <dbReference type="NCBI Taxonomy" id="10036"/>
    <lineage>
        <taxon>Eukaryota</taxon>
        <taxon>Metazoa</taxon>
        <taxon>Chordata</taxon>
        <taxon>Craniata</taxon>
        <taxon>Vertebrata</taxon>
        <taxon>Euteleostomi</taxon>
        <taxon>Mammalia</taxon>
        <taxon>Eutheria</taxon>
        <taxon>Euarchontoglires</taxon>
        <taxon>Glires</taxon>
        <taxon>Rodentia</taxon>
        <taxon>Myomorpha</taxon>
        <taxon>Muroidea</taxon>
        <taxon>Cricetidae</taxon>
        <taxon>Cricetinae</taxon>
        <taxon>Mesocricetus</taxon>
    </lineage>
</organism>
<evidence type="ECO:0000256" key="2">
    <source>
        <dbReference type="SAM" id="MobiDB-lite"/>
    </source>
</evidence>
<accession>A0ABM2WPS2</accession>
<dbReference type="SMART" id="SM00229">
    <property type="entry name" value="RasGEFN"/>
    <property type="match status" value="1"/>
</dbReference>
<dbReference type="Gene3D" id="1.20.870.10">
    <property type="entry name" value="Son of sevenless (SoS) protein Chain: S domain 1"/>
    <property type="match status" value="1"/>
</dbReference>